<keyword evidence="3" id="KW-1185">Reference proteome</keyword>
<evidence type="ECO:0000313" key="2">
    <source>
        <dbReference type="EMBL" id="NMP23028.1"/>
    </source>
</evidence>
<dbReference type="Proteomes" id="UP000533476">
    <property type="component" value="Unassembled WGS sequence"/>
</dbReference>
<reference evidence="2 3" key="1">
    <citation type="submission" date="2020-04" db="EMBL/GenBank/DDBJ databases">
        <authorList>
            <person name="Zhang R."/>
            <person name="Schippers A."/>
        </authorList>
    </citation>
    <scope>NUCLEOTIDE SEQUENCE [LARGE SCALE GENOMIC DNA]</scope>
    <source>
        <strain evidence="2 3">DSM 109850</strain>
    </source>
</reference>
<dbReference type="AlphaFoldDB" id="A0A7Y0Q2B8"/>
<feature type="region of interest" description="Disordered" evidence="1">
    <location>
        <begin position="173"/>
        <end position="199"/>
    </location>
</feature>
<protein>
    <submittedName>
        <fullName evidence="2">Uncharacterized protein</fullName>
    </submittedName>
</protein>
<feature type="compositionally biased region" description="Basic and acidic residues" evidence="1">
    <location>
        <begin position="113"/>
        <end position="124"/>
    </location>
</feature>
<dbReference type="EMBL" id="JABBVZ010000038">
    <property type="protein sequence ID" value="NMP23028.1"/>
    <property type="molecule type" value="Genomic_DNA"/>
</dbReference>
<dbReference type="RefSeq" id="WP_169099918.1">
    <property type="nucleotide sequence ID" value="NZ_JABBVZ010000038.1"/>
</dbReference>
<name>A0A7Y0Q2B8_9FIRM</name>
<organism evidence="2 3">
    <name type="scientific">Sulfobacillus harzensis</name>
    <dbReference type="NCBI Taxonomy" id="2729629"/>
    <lineage>
        <taxon>Bacteria</taxon>
        <taxon>Bacillati</taxon>
        <taxon>Bacillota</taxon>
        <taxon>Clostridia</taxon>
        <taxon>Eubacteriales</taxon>
        <taxon>Clostridiales Family XVII. Incertae Sedis</taxon>
        <taxon>Sulfobacillus</taxon>
    </lineage>
</organism>
<evidence type="ECO:0000313" key="3">
    <source>
        <dbReference type="Proteomes" id="UP000533476"/>
    </source>
</evidence>
<sequence>MIQSVEITELFGKSKQKRARGRSSNPLADRYAALYAHLWALARVPEQPADSRAAERVLGEQFSVAATILHGAEVPGSVPMRWIWQPLPDDLSNRDICYIAAALAGHLWGPDGRPPRSEVSERLAGKGIPMPPPGPIPRRILVLLGLAAPAPPPTVCRKSGSAIFDEGWVQRQARRLESTPTKQRQHGDPDRSRRNRGTAFAASRAAAFGALRGQ</sequence>
<accession>A0A7Y0Q2B8</accession>
<gene>
    <name evidence="2" type="ORF">HIJ39_11780</name>
</gene>
<feature type="region of interest" description="Disordered" evidence="1">
    <location>
        <begin position="111"/>
        <end position="131"/>
    </location>
</feature>
<proteinExistence type="predicted"/>
<evidence type="ECO:0000256" key="1">
    <source>
        <dbReference type="SAM" id="MobiDB-lite"/>
    </source>
</evidence>
<comment type="caution">
    <text evidence="2">The sequence shown here is derived from an EMBL/GenBank/DDBJ whole genome shotgun (WGS) entry which is preliminary data.</text>
</comment>